<dbReference type="EMBL" id="JACMSC010000001">
    <property type="protein sequence ID" value="KAG6537178.1"/>
    <property type="molecule type" value="Genomic_DNA"/>
</dbReference>
<name>A0A8J5I761_ZINOF</name>
<proteinExistence type="predicted"/>
<organism evidence="1 2">
    <name type="scientific">Zingiber officinale</name>
    <name type="common">Ginger</name>
    <name type="synonym">Amomum zingiber</name>
    <dbReference type="NCBI Taxonomy" id="94328"/>
    <lineage>
        <taxon>Eukaryota</taxon>
        <taxon>Viridiplantae</taxon>
        <taxon>Streptophyta</taxon>
        <taxon>Embryophyta</taxon>
        <taxon>Tracheophyta</taxon>
        <taxon>Spermatophyta</taxon>
        <taxon>Magnoliopsida</taxon>
        <taxon>Liliopsida</taxon>
        <taxon>Zingiberales</taxon>
        <taxon>Zingiberaceae</taxon>
        <taxon>Zingiber</taxon>
    </lineage>
</organism>
<gene>
    <name evidence="1" type="ORF">ZIOFF_002264</name>
</gene>
<comment type="caution">
    <text evidence="1">The sequence shown here is derived from an EMBL/GenBank/DDBJ whole genome shotgun (WGS) entry which is preliminary data.</text>
</comment>
<evidence type="ECO:0000313" key="1">
    <source>
        <dbReference type="EMBL" id="KAG6537178.1"/>
    </source>
</evidence>
<keyword evidence="2" id="KW-1185">Reference proteome</keyword>
<reference evidence="1 2" key="1">
    <citation type="submission" date="2020-08" db="EMBL/GenBank/DDBJ databases">
        <title>Plant Genome Project.</title>
        <authorList>
            <person name="Zhang R.-G."/>
        </authorList>
    </citation>
    <scope>NUCLEOTIDE SEQUENCE [LARGE SCALE GENOMIC DNA]</scope>
    <source>
        <tissue evidence="1">Rhizome</tissue>
    </source>
</reference>
<dbReference type="PANTHER" id="PTHR36703:SF1">
    <property type="entry name" value="TRIACYLGLYCEROL LIPASE-LIKE PROTEIN"/>
    <property type="match status" value="1"/>
</dbReference>
<protein>
    <submittedName>
        <fullName evidence="1">Uncharacterized protein</fullName>
    </submittedName>
</protein>
<dbReference type="PANTHER" id="PTHR36703">
    <property type="entry name" value="TRIACYLGLYCEROL LIPASE-LIKE PROTEIN"/>
    <property type="match status" value="1"/>
</dbReference>
<evidence type="ECO:0000313" key="2">
    <source>
        <dbReference type="Proteomes" id="UP000734854"/>
    </source>
</evidence>
<dbReference type="AlphaFoldDB" id="A0A8J5I761"/>
<sequence>MLTQRLRRSGIFRTVSPRIWGRGEGSASHPMVLPDLKRKVSNTWSAVQDTYLSTKIKFAFFNVFETHRVVFTIGTSIASVLTAWAGYSLRQIHQSNIEKRLESMEQALKKSYSVDHEEIKKIANSGNVSSAAFIATAGTSLIVGYGLGWRGGQWYANRKFRREQLKLMGQLKPQRWQLLRKSFGNFRRTPASKIADIPGIANVGSLHPNK</sequence>
<accession>A0A8J5I761</accession>
<dbReference type="Proteomes" id="UP000734854">
    <property type="component" value="Unassembled WGS sequence"/>
</dbReference>